<organism evidence="4">
    <name type="scientific">Guillardia theta (strain CCMP2712)</name>
    <name type="common">Cryptophyte</name>
    <dbReference type="NCBI Taxonomy" id="905079"/>
    <lineage>
        <taxon>Eukaryota</taxon>
        <taxon>Cryptophyceae</taxon>
        <taxon>Pyrenomonadales</taxon>
        <taxon>Geminigeraceae</taxon>
        <taxon>Guillardia</taxon>
    </lineage>
</organism>
<dbReference type="eggNOG" id="KOG0504">
    <property type="taxonomic scope" value="Eukaryota"/>
</dbReference>
<dbReference type="KEGG" id="gtt:GUITHDRAFT_41190"/>
<reference evidence="6" key="2">
    <citation type="submission" date="2012-11" db="EMBL/GenBank/DDBJ databases">
        <authorList>
            <person name="Kuo A."/>
            <person name="Curtis B.A."/>
            <person name="Tanifuji G."/>
            <person name="Burki F."/>
            <person name="Gruber A."/>
            <person name="Irimia M."/>
            <person name="Maruyama S."/>
            <person name="Arias M.C."/>
            <person name="Ball S.G."/>
            <person name="Gile G.H."/>
            <person name="Hirakawa Y."/>
            <person name="Hopkins J.F."/>
            <person name="Rensing S.A."/>
            <person name="Schmutz J."/>
            <person name="Symeonidi A."/>
            <person name="Elias M."/>
            <person name="Eveleigh R.J."/>
            <person name="Herman E.K."/>
            <person name="Klute M.J."/>
            <person name="Nakayama T."/>
            <person name="Obornik M."/>
            <person name="Reyes-Prieto A."/>
            <person name="Armbrust E.V."/>
            <person name="Aves S.J."/>
            <person name="Beiko R.G."/>
            <person name="Coutinho P."/>
            <person name="Dacks J.B."/>
            <person name="Durnford D.G."/>
            <person name="Fast N.M."/>
            <person name="Green B.R."/>
            <person name="Grisdale C."/>
            <person name="Hempe F."/>
            <person name="Henrissat B."/>
            <person name="Hoppner M.P."/>
            <person name="Ishida K.-I."/>
            <person name="Kim E."/>
            <person name="Koreny L."/>
            <person name="Kroth P.G."/>
            <person name="Liu Y."/>
            <person name="Malik S.-B."/>
            <person name="Maier U.G."/>
            <person name="McRose D."/>
            <person name="Mock T."/>
            <person name="Neilson J.A."/>
            <person name="Onodera N.T."/>
            <person name="Poole A.M."/>
            <person name="Pritham E.J."/>
            <person name="Richards T.A."/>
            <person name="Rocap G."/>
            <person name="Roy S.W."/>
            <person name="Sarai C."/>
            <person name="Schaack S."/>
            <person name="Shirato S."/>
            <person name="Slamovits C.H."/>
            <person name="Spencer D.F."/>
            <person name="Suzuki S."/>
            <person name="Worden A.Z."/>
            <person name="Zauner S."/>
            <person name="Barry K."/>
            <person name="Bell C."/>
            <person name="Bharti A.K."/>
            <person name="Crow J.A."/>
            <person name="Grimwood J."/>
            <person name="Kramer R."/>
            <person name="Lindquist E."/>
            <person name="Lucas S."/>
            <person name="Salamov A."/>
            <person name="McFadden G.I."/>
            <person name="Lane C.E."/>
            <person name="Keeling P.J."/>
            <person name="Gray M.W."/>
            <person name="Grigoriev I.V."/>
            <person name="Archibald J.M."/>
        </authorList>
    </citation>
    <scope>NUCLEOTIDE SEQUENCE</scope>
    <source>
        <strain evidence="6">CCMP2712</strain>
    </source>
</reference>
<feature type="repeat" description="ANK" evidence="3">
    <location>
        <begin position="87"/>
        <end position="119"/>
    </location>
</feature>
<keyword evidence="1" id="KW-0677">Repeat</keyword>
<dbReference type="Pfam" id="PF13606">
    <property type="entry name" value="Ank_3"/>
    <property type="match status" value="1"/>
</dbReference>
<proteinExistence type="predicted"/>
<dbReference type="PANTHER" id="PTHR24201">
    <property type="entry name" value="ANK_REP_REGION DOMAIN-CONTAINING PROTEIN"/>
    <property type="match status" value="1"/>
</dbReference>
<evidence type="ECO:0000256" key="3">
    <source>
        <dbReference type="PROSITE-ProRule" id="PRU00023"/>
    </source>
</evidence>
<dbReference type="InterPro" id="IPR002110">
    <property type="entry name" value="Ankyrin_rpt"/>
</dbReference>
<feature type="repeat" description="ANK" evidence="3">
    <location>
        <begin position="19"/>
        <end position="52"/>
    </location>
</feature>
<dbReference type="Pfam" id="PF12796">
    <property type="entry name" value="Ank_2"/>
    <property type="match status" value="1"/>
</dbReference>
<dbReference type="GO" id="GO:0005634">
    <property type="term" value="C:nucleus"/>
    <property type="evidence" value="ECO:0007669"/>
    <property type="project" value="TreeGrafter"/>
</dbReference>
<gene>
    <name evidence="4" type="ORF">GUITHDRAFT_41190</name>
</gene>
<reference evidence="4 6" key="1">
    <citation type="journal article" date="2012" name="Nature">
        <title>Algal genomes reveal evolutionary mosaicism and the fate of nucleomorphs.</title>
        <authorList>
            <consortium name="DOE Joint Genome Institute"/>
            <person name="Curtis B.A."/>
            <person name="Tanifuji G."/>
            <person name="Burki F."/>
            <person name="Gruber A."/>
            <person name="Irimia M."/>
            <person name="Maruyama S."/>
            <person name="Arias M.C."/>
            <person name="Ball S.G."/>
            <person name="Gile G.H."/>
            <person name="Hirakawa Y."/>
            <person name="Hopkins J.F."/>
            <person name="Kuo A."/>
            <person name="Rensing S.A."/>
            <person name="Schmutz J."/>
            <person name="Symeonidi A."/>
            <person name="Elias M."/>
            <person name="Eveleigh R.J."/>
            <person name="Herman E.K."/>
            <person name="Klute M.J."/>
            <person name="Nakayama T."/>
            <person name="Obornik M."/>
            <person name="Reyes-Prieto A."/>
            <person name="Armbrust E.V."/>
            <person name="Aves S.J."/>
            <person name="Beiko R.G."/>
            <person name="Coutinho P."/>
            <person name="Dacks J.B."/>
            <person name="Durnford D.G."/>
            <person name="Fast N.M."/>
            <person name="Green B.R."/>
            <person name="Grisdale C.J."/>
            <person name="Hempel F."/>
            <person name="Henrissat B."/>
            <person name="Hoppner M.P."/>
            <person name="Ishida K."/>
            <person name="Kim E."/>
            <person name="Koreny L."/>
            <person name="Kroth P.G."/>
            <person name="Liu Y."/>
            <person name="Malik S.B."/>
            <person name="Maier U.G."/>
            <person name="McRose D."/>
            <person name="Mock T."/>
            <person name="Neilson J.A."/>
            <person name="Onodera N.T."/>
            <person name="Poole A.M."/>
            <person name="Pritham E.J."/>
            <person name="Richards T.A."/>
            <person name="Rocap G."/>
            <person name="Roy S.W."/>
            <person name="Sarai C."/>
            <person name="Schaack S."/>
            <person name="Shirato S."/>
            <person name="Slamovits C.H."/>
            <person name="Spencer D.F."/>
            <person name="Suzuki S."/>
            <person name="Worden A.Z."/>
            <person name="Zauner S."/>
            <person name="Barry K."/>
            <person name="Bell C."/>
            <person name="Bharti A.K."/>
            <person name="Crow J.A."/>
            <person name="Grimwood J."/>
            <person name="Kramer R."/>
            <person name="Lindquist E."/>
            <person name="Lucas S."/>
            <person name="Salamov A."/>
            <person name="McFadden G.I."/>
            <person name="Lane C.E."/>
            <person name="Keeling P.J."/>
            <person name="Gray M.W."/>
            <person name="Grigoriev I.V."/>
            <person name="Archibald J.M."/>
        </authorList>
    </citation>
    <scope>NUCLEOTIDE SEQUENCE</scope>
    <source>
        <strain evidence="4 6">CCMP2712</strain>
    </source>
</reference>
<evidence type="ECO:0000313" key="6">
    <source>
        <dbReference type="Proteomes" id="UP000011087"/>
    </source>
</evidence>
<name>L1J520_GUITC</name>
<keyword evidence="2 3" id="KW-0040">ANK repeat</keyword>
<evidence type="ECO:0000313" key="5">
    <source>
        <dbReference type="EnsemblProtists" id="EKX43214"/>
    </source>
</evidence>
<dbReference type="PROSITE" id="PS50297">
    <property type="entry name" value="ANK_REP_REGION"/>
    <property type="match status" value="2"/>
</dbReference>
<dbReference type="STRING" id="905079.L1J520"/>
<dbReference type="EnsemblProtists" id="EKX43214">
    <property type="protein sequence ID" value="EKX43214"/>
    <property type="gene ID" value="GUITHDRAFT_41190"/>
</dbReference>
<dbReference type="PANTHER" id="PTHR24201:SF16">
    <property type="entry name" value="ANKYRIN-1-LIKE-RELATED"/>
    <property type="match status" value="1"/>
</dbReference>
<dbReference type="InterPro" id="IPR036770">
    <property type="entry name" value="Ankyrin_rpt-contain_sf"/>
</dbReference>
<dbReference type="RefSeq" id="XP_005830194.1">
    <property type="nucleotide sequence ID" value="XM_005830137.1"/>
</dbReference>
<protein>
    <submittedName>
        <fullName evidence="4 5">Uncharacterized protein</fullName>
    </submittedName>
</protein>
<dbReference type="Proteomes" id="UP000011087">
    <property type="component" value="Unassembled WGS sequence"/>
</dbReference>
<sequence length="128" mass="14150">QVVKTIISAGIDVDAYNADHMTPLHLSSSVGSHRLLAYLLLYTKANIHAKTKKGYTSLHLAVVEGMEKCIRYLVICEGRDVNSPDRYGRTPLMHACRYGRKEAAHTLVMVGARIETEDIFGATAMNFA</sequence>
<reference evidence="5" key="3">
    <citation type="submission" date="2016-03" db="UniProtKB">
        <authorList>
            <consortium name="EnsemblProtists"/>
        </authorList>
    </citation>
    <scope>IDENTIFICATION</scope>
</reference>
<keyword evidence="6" id="KW-1185">Reference proteome</keyword>
<evidence type="ECO:0000313" key="4">
    <source>
        <dbReference type="EMBL" id="EKX43214.1"/>
    </source>
</evidence>
<evidence type="ECO:0000256" key="1">
    <source>
        <dbReference type="ARBA" id="ARBA00022737"/>
    </source>
</evidence>
<feature type="repeat" description="ANK" evidence="3">
    <location>
        <begin position="53"/>
        <end position="86"/>
    </location>
</feature>
<dbReference type="SMART" id="SM00248">
    <property type="entry name" value="ANK"/>
    <property type="match status" value="3"/>
</dbReference>
<dbReference type="GeneID" id="17299875"/>
<feature type="non-terminal residue" evidence="4">
    <location>
        <position position="1"/>
    </location>
</feature>
<accession>L1J520</accession>
<dbReference type="PROSITE" id="PS50088">
    <property type="entry name" value="ANK_REPEAT"/>
    <property type="match status" value="3"/>
</dbReference>
<evidence type="ECO:0000256" key="2">
    <source>
        <dbReference type="ARBA" id="ARBA00023043"/>
    </source>
</evidence>
<dbReference type="AlphaFoldDB" id="L1J520"/>
<dbReference type="HOGENOM" id="CLU_000134_18_9_1"/>
<dbReference type="InterPro" id="IPR050776">
    <property type="entry name" value="Ank_Repeat/CDKN_Inhibitor"/>
</dbReference>
<dbReference type="OrthoDB" id="1577640at2759"/>
<dbReference type="Gene3D" id="1.25.40.20">
    <property type="entry name" value="Ankyrin repeat-containing domain"/>
    <property type="match status" value="1"/>
</dbReference>
<feature type="non-terminal residue" evidence="4">
    <location>
        <position position="128"/>
    </location>
</feature>
<dbReference type="SUPFAM" id="SSF48403">
    <property type="entry name" value="Ankyrin repeat"/>
    <property type="match status" value="1"/>
</dbReference>
<dbReference type="EMBL" id="JH993012">
    <property type="protein sequence ID" value="EKX43214.1"/>
    <property type="molecule type" value="Genomic_DNA"/>
</dbReference>
<dbReference type="OMA" id="HTEARNY"/>
<dbReference type="PaxDb" id="55529-EKX43214"/>